<dbReference type="InterPro" id="IPR058532">
    <property type="entry name" value="YjbR/MT2646/Rv2570-like"/>
</dbReference>
<evidence type="ECO:0000313" key="1">
    <source>
        <dbReference type="EMBL" id="KPH82182.1"/>
    </source>
</evidence>
<evidence type="ECO:0008006" key="3">
    <source>
        <dbReference type="Google" id="ProtNLM"/>
    </source>
</evidence>
<name>A0A0N1N2Y9_9HYPH</name>
<sequence>MTLDDYNAFCASLPATRTVVQWGGAHVWKVGDKVFAIARTDDGVGLSVTFKCSWASFDILKEQPGLRPAPYLASRGMSWIQRLTDESMPDDALTDYLRESHRLVAAGLTKRVRAELGLDAPTRSRQA</sequence>
<dbReference type="EMBL" id="LGSZ01000022">
    <property type="protein sequence ID" value="KPH82182.1"/>
    <property type="molecule type" value="Genomic_DNA"/>
</dbReference>
<organism evidence="1 2">
    <name type="scientific">Bosea vaviloviae</name>
    <dbReference type="NCBI Taxonomy" id="1526658"/>
    <lineage>
        <taxon>Bacteria</taxon>
        <taxon>Pseudomonadati</taxon>
        <taxon>Pseudomonadota</taxon>
        <taxon>Alphaproteobacteria</taxon>
        <taxon>Hyphomicrobiales</taxon>
        <taxon>Boseaceae</taxon>
        <taxon>Bosea</taxon>
    </lineage>
</organism>
<dbReference type="Pfam" id="PF04237">
    <property type="entry name" value="YjbR"/>
    <property type="match status" value="1"/>
</dbReference>
<gene>
    <name evidence="1" type="ORF">AE618_04510</name>
</gene>
<dbReference type="RefSeq" id="WP_054207843.1">
    <property type="nucleotide sequence ID" value="NZ_LGSZ01000022.1"/>
</dbReference>
<dbReference type="Gene3D" id="3.90.1150.30">
    <property type="match status" value="1"/>
</dbReference>
<dbReference type="AlphaFoldDB" id="A0A0N1N2Y9"/>
<dbReference type="InterPro" id="IPR007351">
    <property type="entry name" value="YjbR"/>
</dbReference>
<dbReference type="PANTHER" id="PTHR35145">
    <property type="entry name" value="CYTOPLASMIC PROTEIN-RELATED"/>
    <property type="match status" value="1"/>
</dbReference>
<dbReference type="PANTHER" id="PTHR35145:SF1">
    <property type="entry name" value="CYTOPLASMIC PROTEIN"/>
    <property type="match status" value="1"/>
</dbReference>
<proteinExistence type="predicted"/>
<reference evidence="1 2" key="1">
    <citation type="submission" date="2015-07" db="EMBL/GenBank/DDBJ databases">
        <title>Whole genome sequencing of Bosea vaviloviae isolated from cave pool.</title>
        <authorList>
            <person name="Tan N.E.H."/>
            <person name="Lee Y.P."/>
            <person name="Gan H.M."/>
            <person name="Barton H."/>
            <person name="Savka M.A."/>
        </authorList>
    </citation>
    <scope>NUCLEOTIDE SEQUENCE [LARGE SCALE GENOMIC DNA]</scope>
    <source>
        <strain evidence="1 2">SD260</strain>
    </source>
</reference>
<dbReference type="Proteomes" id="UP000037822">
    <property type="component" value="Unassembled WGS sequence"/>
</dbReference>
<dbReference type="InterPro" id="IPR038056">
    <property type="entry name" value="YjbR-like_sf"/>
</dbReference>
<dbReference type="SUPFAM" id="SSF142906">
    <property type="entry name" value="YjbR-like"/>
    <property type="match status" value="1"/>
</dbReference>
<dbReference type="PATRIC" id="fig|1526658.3.peg.3240"/>
<protein>
    <recommendedName>
        <fullName evidence="3">MmcQ/YjbR family DNA-binding protein</fullName>
    </recommendedName>
</protein>
<dbReference type="OrthoDB" id="9804614at2"/>
<comment type="caution">
    <text evidence="1">The sequence shown here is derived from an EMBL/GenBank/DDBJ whole genome shotgun (WGS) entry which is preliminary data.</text>
</comment>
<evidence type="ECO:0000313" key="2">
    <source>
        <dbReference type="Proteomes" id="UP000037822"/>
    </source>
</evidence>
<keyword evidence="2" id="KW-1185">Reference proteome</keyword>
<accession>A0A0N1N2Y9</accession>